<feature type="transmembrane region" description="Helical" evidence="1">
    <location>
        <begin position="126"/>
        <end position="148"/>
    </location>
</feature>
<sequence>MIDPITLIATAKATIAGVKQAIALGKDASALIHQFFDAKDAIMKAKANPTKRPFQSANAEAMQIIQLAEEMQQVEEQIKISFMRRGKTNLWMDFLRERNNIVARNKAEEIEMEKVAAKRKKEISEVIELVLLIVAAAALITLVAWGTMQYVDFMRK</sequence>
<name>A0A6J5KR01_9CAUD</name>
<evidence type="ECO:0000313" key="2">
    <source>
        <dbReference type="EMBL" id="CAB4123692.1"/>
    </source>
</evidence>
<keyword evidence="1" id="KW-0812">Transmembrane</keyword>
<dbReference type="EMBL" id="LR796172">
    <property type="protein sequence ID" value="CAB4123692.1"/>
    <property type="molecule type" value="Genomic_DNA"/>
</dbReference>
<protein>
    <submittedName>
        <fullName evidence="2">Uncharacterized protein</fullName>
    </submittedName>
</protein>
<reference evidence="2" key="1">
    <citation type="submission" date="2020-04" db="EMBL/GenBank/DDBJ databases">
        <authorList>
            <person name="Chiriac C."/>
            <person name="Salcher M."/>
            <person name="Ghai R."/>
            <person name="Kavagutti S V."/>
        </authorList>
    </citation>
    <scope>NUCLEOTIDE SEQUENCE</scope>
</reference>
<proteinExistence type="predicted"/>
<keyword evidence="1" id="KW-0472">Membrane</keyword>
<accession>A0A6J5KR01</accession>
<keyword evidence="1" id="KW-1133">Transmembrane helix</keyword>
<organism evidence="2">
    <name type="scientific">uncultured Caudovirales phage</name>
    <dbReference type="NCBI Taxonomy" id="2100421"/>
    <lineage>
        <taxon>Viruses</taxon>
        <taxon>Duplodnaviria</taxon>
        <taxon>Heunggongvirae</taxon>
        <taxon>Uroviricota</taxon>
        <taxon>Caudoviricetes</taxon>
        <taxon>Peduoviridae</taxon>
        <taxon>Maltschvirus</taxon>
        <taxon>Maltschvirus maltsch</taxon>
    </lineage>
</organism>
<gene>
    <name evidence="2" type="ORF">UFOVP48_63</name>
</gene>
<evidence type="ECO:0000256" key="1">
    <source>
        <dbReference type="SAM" id="Phobius"/>
    </source>
</evidence>